<evidence type="ECO:0000313" key="3">
    <source>
        <dbReference type="Proteomes" id="UP000324832"/>
    </source>
</evidence>
<evidence type="ECO:0000256" key="1">
    <source>
        <dbReference type="SAM" id="MobiDB-lite"/>
    </source>
</evidence>
<dbReference type="Proteomes" id="UP000324832">
    <property type="component" value="Unassembled WGS sequence"/>
</dbReference>
<name>A0A5E4QRZ0_9NEOP</name>
<feature type="region of interest" description="Disordered" evidence="1">
    <location>
        <begin position="38"/>
        <end position="77"/>
    </location>
</feature>
<keyword evidence="3" id="KW-1185">Reference proteome</keyword>
<organism evidence="2 3">
    <name type="scientific">Leptidea sinapis</name>
    <dbReference type="NCBI Taxonomy" id="189913"/>
    <lineage>
        <taxon>Eukaryota</taxon>
        <taxon>Metazoa</taxon>
        <taxon>Ecdysozoa</taxon>
        <taxon>Arthropoda</taxon>
        <taxon>Hexapoda</taxon>
        <taxon>Insecta</taxon>
        <taxon>Pterygota</taxon>
        <taxon>Neoptera</taxon>
        <taxon>Endopterygota</taxon>
        <taxon>Lepidoptera</taxon>
        <taxon>Glossata</taxon>
        <taxon>Ditrysia</taxon>
        <taxon>Papilionoidea</taxon>
        <taxon>Pieridae</taxon>
        <taxon>Dismorphiinae</taxon>
        <taxon>Leptidea</taxon>
    </lineage>
</organism>
<protein>
    <submittedName>
        <fullName evidence="2">Uncharacterized protein</fullName>
    </submittedName>
</protein>
<sequence>MTSDTNVLSRLLMTSNLRLKAQGGVAFENPSYLREQTTDTIVNRVKQPSVEDGDTEQHSSSSQGSGAHVVRGVEAGS</sequence>
<evidence type="ECO:0000313" key="2">
    <source>
        <dbReference type="EMBL" id="VVD00455.1"/>
    </source>
</evidence>
<dbReference type="AlphaFoldDB" id="A0A5E4QRZ0"/>
<reference evidence="2 3" key="1">
    <citation type="submission" date="2017-07" db="EMBL/GenBank/DDBJ databases">
        <authorList>
            <person name="Talla V."/>
            <person name="Backstrom N."/>
        </authorList>
    </citation>
    <scope>NUCLEOTIDE SEQUENCE [LARGE SCALE GENOMIC DNA]</scope>
</reference>
<dbReference type="EMBL" id="FZQP02004734">
    <property type="protein sequence ID" value="VVD00455.1"/>
    <property type="molecule type" value="Genomic_DNA"/>
</dbReference>
<gene>
    <name evidence="2" type="ORF">LSINAPIS_LOCUS11084</name>
</gene>
<proteinExistence type="predicted"/>
<feature type="compositionally biased region" description="Low complexity" evidence="1">
    <location>
        <begin position="58"/>
        <end position="70"/>
    </location>
</feature>
<accession>A0A5E4QRZ0</accession>